<dbReference type="STRING" id="1895771.BGO89_10255"/>
<feature type="domain" description="SET" evidence="1">
    <location>
        <begin position="33"/>
        <end position="149"/>
    </location>
</feature>
<dbReference type="PANTHER" id="PTHR46167">
    <property type="entry name" value="N-LYSINE METHYLTRANSFERASE KMT5A"/>
    <property type="match status" value="1"/>
</dbReference>
<dbReference type="Proteomes" id="UP000184233">
    <property type="component" value="Unassembled WGS sequence"/>
</dbReference>
<dbReference type="GO" id="GO:0005700">
    <property type="term" value="C:polytene chromosome"/>
    <property type="evidence" value="ECO:0007669"/>
    <property type="project" value="TreeGrafter"/>
</dbReference>
<organism evidence="2 3">
    <name type="scientific">Candidatus Kapaibacterium thiocyanatum</name>
    <dbReference type="NCBI Taxonomy" id="1895771"/>
    <lineage>
        <taxon>Bacteria</taxon>
        <taxon>Pseudomonadati</taxon>
        <taxon>Candidatus Kapaibacteriota</taxon>
        <taxon>Candidatus Kapaibacteriia</taxon>
        <taxon>Candidatus Kapaibacteriales</taxon>
        <taxon>Candidatus Kapaibacteriaceae</taxon>
        <taxon>Candidatus Kapaibacterium</taxon>
    </lineage>
</organism>
<dbReference type="InterPro" id="IPR001214">
    <property type="entry name" value="SET_dom"/>
</dbReference>
<dbReference type="InterPro" id="IPR051760">
    <property type="entry name" value="KMT5A"/>
</dbReference>
<dbReference type="SMART" id="SM00317">
    <property type="entry name" value="SET"/>
    <property type="match status" value="1"/>
</dbReference>
<evidence type="ECO:0000313" key="3">
    <source>
        <dbReference type="Proteomes" id="UP000184233"/>
    </source>
</evidence>
<dbReference type="PROSITE" id="PS50280">
    <property type="entry name" value="SET"/>
    <property type="match status" value="1"/>
</dbReference>
<accession>A0A1M3KXE3</accession>
<dbReference type="InterPro" id="IPR046341">
    <property type="entry name" value="SET_dom_sf"/>
</dbReference>
<evidence type="ECO:0000313" key="2">
    <source>
        <dbReference type="EMBL" id="OJX56899.1"/>
    </source>
</evidence>
<reference evidence="2 3" key="1">
    <citation type="submission" date="2016-09" db="EMBL/GenBank/DDBJ databases">
        <title>Genome-resolved meta-omics ties microbial dynamics to process performance in biotechnology for thiocyanate degradation.</title>
        <authorList>
            <person name="Kantor R.S."/>
            <person name="Huddy R.J."/>
            <person name="Iyer R."/>
            <person name="Thomas B.C."/>
            <person name="Brown C.T."/>
            <person name="Anantharaman K."/>
            <person name="Tringe S."/>
            <person name="Hettich R.L."/>
            <person name="Harrison S.T."/>
            <person name="Banfield J.F."/>
        </authorList>
    </citation>
    <scope>NUCLEOTIDE SEQUENCE [LARGE SCALE GENOMIC DNA]</scope>
    <source>
        <strain evidence="2">59-99</strain>
    </source>
</reference>
<dbReference type="GO" id="GO:0042799">
    <property type="term" value="F:histone H4K20 methyltransferase activity"/>
    <property type="evidence" value="ECO:0007669"/>
    <property type="project" value="TreeGrafter"/>
</dbReference>
<dbReference type="Pfam" id="PF00856">
    <property type="entry name" value="SET"/>
    <property type="match status" value="1"/>
</dbReference>
<dbReference type="Gene3D" id="2.170.270.10">
    <property type="entry name" value="SET domain"/>
    <property type="match status" value="1"/>
</dbReference>
<dbReference type="PANTHER" id="PTHR46167:SF1">
    <property type="entry name" value="N-LYSINE METHYLTRANSFERASE KMT5A"/>
    <property type="match status" value="1"/>
</dbReference>
<evidence type="ECO:0000259" key="1">
    <source>
        <dbReference type="PROSITE" id="PS50280"/>
    </source>
</evidence>
<dbReference type="SUPFAM" id="SSF82199">
    <property type="entry name" value="SET domain"/>
    <property type="match status" value="1"/>
</dbReference>
<sequence length="159" mass="17704">MTAQCAYEGPNGRCKRMTTITHPYCGKHTQDVYGLKVAKSNIPGAGLGLFALRPFALGEHIVEYYGEKMTQKEYNLKYDDDALGAYGIELNSRYVLDAAKTSCGIARYACDYHGSRRKPNAEYVSDKGRIWVVAVRPIKAGDEILTDYGDEMHRALGLK</sequence>
<protein>
    <recommendedName>
        <fullName evidence="1">SET domain-containing protein</fullName>
    </recommendedName>
</protein>
<proteinExistence type="predicted"/>
<name>A0A1M3KXE3_9BACT</name>
<dbReference type="GO" id="GO:0006357">
    <property type="term" value="P:regulation of transcription by RNA polymerase II"/>
    <property type="evidence" value="ECO:0007669"/>
    <property type="project" value="TreeGrafter"/>
</dbReference>
<dbReference type="EMBL" id="MKVH01000024">
    <property type="protein sequence ID" value="OJX56899.1"/>
    <property type="molecule type" value="Genomic_DNA"/>
</dbReference>
<gene>
    <name evidence="2" type="ORF">BGO89_10255</name>
</gene>
<comment type="caution">
    <text evidence="2">The sequence shown here is derived from an EMBL/GenBank/DDBJ whole genome shotgun (WGS) entry which is preliminary data.</text>
</comment>
<dbReference type="AlphaFoldDB" id="A0A1M3KXE3"/>